<dbReference type="EMBL" id="CAFBOS010000163">
    <property type="protein sequence ID" value="CAB5011373.1"/>
    <property type="molecule type" value="Genomic_DNA"/>
</dbReference>
<proteinExistence type="inferred from homology"/>
<keyword evidence="8 14" id="KW-1133">Transmembrane helix</keyword>
<dbReference type="InterPro" id="IPR000454">
    <property type="entry name" value="ATP_synth_F0_csu"/>
</dbReference>
<dbReference type="Pfam" id="PF00137">
    <property type="entry name" value="ATP-synt_C"/>
    <property type="match status" value="1"/>
</dbReference>
<evidence type="ECO:0000256" key="10">
    <source>
        <dbReference type="ARBA" id="ARBA00023121"/>
    </source>
</evidence>
<protein>
    <submittedName>
        <fullName evidence="16">Unannotated protein</fullName>
    </submittedName>
</protein>
<dbReference type="SUPFAM" id="SSF81333">
    <property type="entry name" value="F1F0 ATP synthase subunit C"/>
    <property type="match status" value="1"/>
</dbReference>
<keyword evidence="9" id="KW-0406">Ion transport</keyword>
<dbReference type="HAMAP" id="MF_01396">
    <property type="entry name" value="ATP_synth_c_bact"/>
    <property type="match status" value="1"/>
</dbReference>
<comment type="similarity">
    <text evidence="2">Belongs to the ATPase C chain family.</text>
</comment>
<dbReference type="GO" id="GO:0033177">
    <property type="term" value="C:proton-transporting two-sector ATPase complex, proton-transporting domain"/>
    <property type="evidence" value="ECO:0007669"/>
    <property type="project" value="InterPro"/>
</dbReference>
<dbReference type="PROSITE" id="PS00605">
    <property type="entry name" value="ATPASE_C"/>
    <property type="match status" value="1"/>
</dbReference>
<evidence type="ECO:0000256" key="6">
    <source>
        <dbReference type="ARBA" id="ARBA00022692"/>
    </source>
</evidence>
<dbReference type="Gene3D" id="1.20.20.10">
    <property type="entry name" value="F1F0 ATP synthase subunit C"/>
    <property type="match status" value="1"/>
</dbReference>
<evidence type="ECO:0000313" key="16">
    <source>
        <dbReference type="EMBL" id="CAB4730759.1"/>
    </source>
</evidence>
<sequence length="95" mass="9512">MSTLATFLAQATEATAPTAAEAKNTAAASSAGFAYGLAAIGPGIGIGYLVGQAVQAMARQPEAAGQVQTTMFLGIAFTEALALIGFVVFILLKFA</sequence>
<evidence type="ECO:0000256" key="1">
    <source>
        <dbReference type="ARBA" id="ARBA00004651"/>
    </source>
</evidence>
<dbReference type="InterPro" id="IPR020537">
    <property type="entry name" value="ATP_synth_F0_csu_DDCD_BS"/>
</dbReference>
<evidence type="ECO:0000313" key="18">
    <source>
        <dbReference type="EMBL" id="CAB5011373.1"/>
    </source>
</evidence>
<keyword evidence="11 14" id="KW-0472">Membrane</keyword>
<evidence type="ECO:0000256" key="4">
    <source>
        <dbReference type="ARBA" id="ARBA00022475"/>
    </source>
</evidence>
<dbReference type="PANTHER" id="PTHR10031">
    <property type="entry name" value="ATP SYNTHASE LIPID-BINDING PROTEIN, MITOCHONDRIAL"/>
    <property type="match status" value="1"/>
</dbReference>
<evidence type="ECO:0000256" key="12">
    <source>
        <dbReference type="ARBA" id="ARBA00023310"/>
    </source>
</evidence>
<feature type="transmembrane region" description="Helical" evidence="14">
    <location>
        <begin position="71"/>
        <end position="92"/>
    </location>
</feature>
<dbReference type="NCBIfam" id="TIGR01260">
    <property type="entry name" value="ATP_synt_c"/>
    <property type="match status" value="1"/>
</dbReference>
<comment type="subcellular location">
    <subcellularLocation>
        <location evidence="1">Cell membrane</location>
        <topology evidence="1">Multi-pass membrane protein</topology>
    </subcellularLocation>
</comment>
<evidence type="ECO:0000256" key="7">
    <source>
        <dbReference type="ARBA" id="ARBA00022781"/>
    </source>
</evidence>
<dbReference type="InterPro" id="IPR038662">
    <property type="entry name" value="ATP_synth_F0_csu_sf"/>
</dbReference>
<dbReference type="EMBL" id="CAFABA010000196">
    <property type="protein sequence ID" value="CAB4836575.1"/>
    <property type="molecule type" value="Genomic_DNA"/>
</dbReference>
<accession>A0A6J6S8I1</accession>
<evidence type="ECO:0000256" key="9">
    <source>
        <dbReference type="ARBA" id="ARBA00023065"/>
    </source>
</evidence>
<dbReference type="InterPro" id="IPR035921">
    <property type="entry name" value="F/V-ATP_Csub_sf"/>
</dbReference>
<keyword evidence="4" id="KW-1003">Cell membrane</keyword>
<evidence type="ECO:0000259" key="15">
    <source>
        <dbReference type="Pfam" id="PF00137"/>
    </source>
</evidence>
<dbReference type="GO" id="GO:0005886">
    <property type="term" value="C:plasma membrane"/>
    <property type="evidence" value="ECO:0007669"/>
    <property type="project" value="UniProtKB-SubCell"/>
</dbReference>
<keyword evidence="3" id="KW-0813">Transport</keyword>
<dbReference type="InterPro" id="IPR005953">
    <property type="entry name" value="ATP_synth_csu_bac/chlpt"/>
</dbReference>
<dbReference type="GO" id="GO:0045259">
    <property type="term" value="C:proton-transporting ATP synthase complex"/>
    <property type="evidence" value="ECO:0007669"/>
    <property type="project" value="UniProtKB-KW"/>
</dbReference>
<name>A0A6J6S8I1_9ZZZZ</name>
<evidence type="ECO:0000256" key="13">
    <source>
        <dbReference type="ARBA" id="ARBA00025198"/>
    </source>
</evidence>
<feature type="transmembrane region" description="Helical" evidence="14">
    <location>
        <begin position="32"/>
        <end position="50"/>
    </location>
</feature>
<keyword evidence="6 14" id="KW-0812">Transmembrane</keyword>
<evidence type="ECO:0000256" key="2">
    <source>
        <dbReference type="ARBA" id="ARBA00006704"/>
    </source>
</evidence>
<organism evidence="16">
    <name type="scientific">freshwater metagenome</name>
    <dbReference type="NCBI Taxonomy" id="449393"/>
    <lineage>
        <taxon>unclassified sequences</taxon>
        <taxon>metagenomes</taxon>
        <taxon>ecological metagenomes</taxon>
    </lineage>
</organism>
<keyword evidence="12" id="KW-0066">ATP synthesis</keyword>
<dbReference type="GO" id="GO:0015986">
    <property type="term" value="P:proton motive force-driven ATP synthesis"/>
    <property type="evidence" value="ECO:0007669"/>
    <property type="project" value="InterPro"/>
</dbReference>
<dbReference type="PANTHER" id="PTHR10031:SF0">
    <property type="entry name" value="ATPASE PROTEIN 9"/>
    <property type="match status" value="1"/>
</dbReference>
<keyword evidence="7" id="KW-0375">Hydrogen ion transport</keyword>
<evidence type="ECO:0000256" key="14">
    <source>
        <dbReference type="SAM" id="Phobius"/>
    </source>
</evidence>
<dbReference type="GO" id="GO:0015078">
    <property type="term" value="F:proton transmembrane transporter activity"/>
    <property type="evidence" value="ECO:0007669"/>
    <property type="project" value="InterPro"/>
</dbReference>
<evidence type="ECO:0000256" key="8">
    <source>
        <dbReference type="ARBA" id="ARBA00022989"/>
    </source>
</evidence>
<evidence type="ECO:0000256" key="11">
    <source>
        <dbReference type="ARBA" id="ARBA00023136"/>
    </source>
</evidence>
<evidence type="ECO:0000256" key="3">
    <source>
        <dbReference type="ARBA" id="ARBA00022448"/>
    </source>
</evidence>
<evidence type="ECO:0000313" key="17">
    <source>
        <dbReference type="EMBL" id="CAB4836575.1"/>
    </source>
</evidence>
<dbReference type="GO" id="GO:0008289">
    <property type="term" value="F:lipid binding"/>
    <property type="evidence" value="ECO:0007669"/>
    <property type="project" value="UniProtKB-KW"/>
</dbReference>
<dbReference type="AlphaFoldDB" id="A0A6J6S8I1"/>
<gene>
    <name evidence="16" type="ORF">UFOPK2754_00462</name>
    <name evidence="17" type="ORF">UFOPK3139_03019</name>
    <name evidence="18" type="ORF">UFOPK3967_02252</name>
</gene>
<dbReference type="FunFam" id="1.20.20.10:FF:000002">
    <property type="entry name" value="ATP synthase subunit c"/>
    <property type="match status" value="1"/>
</dbReference>
<keyword evidence="5" id="KW-0138">CF(0)</keyword>
<dbReference type="EMBL" id="CAEZYR010000010">
    <property type="protein sequence ID" value="CAB4730759.1"/>
    <property type="molecule type" value="Genomic_DNA"/>
</dbReference>
<dbReference type="PRINTS" id="PR00124">
    <property type="entry name" value="ATPASEC"/>
</dbReference>
<evidence type="ECO:0000256" key="5">
    <source>
        <dbReference type="ARBA" id="ARBA00022547"/>
    </source>
</evidence>
<comment type="function">
    <text evidence="13">F(1)F(0) ATP synthase produces ATP from ADP in the presence of a proton or sodium gradient. F-type ATPases consist of two structural domains, F(1) containing the extramembraneous catalytic core and F(0) containing the membrane proton channel, linked together by a central stalk and a peripheral stalk. During catalysis, ATP synthesis in the catalytic domain of F(1) is coupled via a rotary mechanism of the central stalk subunits to proton translocation.</text>
</comment>
<dbReference type="CDD" id="cd18121">
    <property type="entry name" value="ATP-synt_Fo_c"/>
    <property type="match status" value="1"/>
</dbReference>
<dbReference type="InterPro" id="IPR002379">
    <property type="entry name" value="ATPase_proteolipid_c-like_dom"/>
</dbReference>
<feature type="domain" description="V-ATPase proteolipid subunit C-like" evidence="15">
    <location>
        <begin position="31"/>
        <end position="92"/>
    </location>
</feature>
<reference evidence="16" key="1">
    <citation type="submission" date="2020-05" db="EMBL/GenBank/DDBJ databases">
        <authorList>
            <person name="Chiriac C."/>
            <person name="Salcher M."/>
            <person name="Ghai R."/>
            <person name="Kavagutti S V."/>
        </authorList>
    </citation>
    <scope>NUCLEOTIDE SEQUENCE</scope>
</reference>
<keyword evidence="10" id="KW-0446">Lipid-binding</keyword>